<evidence type="ECO:0000313" key="2">
    <source>
        <dbReference type="WBParaSite" id="SSTP_0000189600.1"/>
    </source>
</evidence>
<proteinExistence type="predicted"/>
<keyword evidence="1" id="KW-1185">Reference proteome</keyword>
<accession>A0A0K0DXD1</accession>
<dbReference type="WBParaSite" id="TCONS_00006334.p1">
    <property type="protein sequence ID" value="TCONS_00006334.p1"/>
    <property type="gene ID" value="XLOC_004489"/>
</dbReference>
<dbReference type="AlphaFoldDB" id="A0A0K0DXD1"/>
<dbReference type="Proteomes" id="UP000035681">
    <property type="component" value="Unplaced"/>
</dbReference>
<evidence type="ECO:0000313" key="1">
    <source>
        <dbReference type="Proteomes" id="UP000035681"/>
    </source>
</evidence>
<evidence type="ECO:0000313" key="3">
    <source>
        <dbReference type="WBParaSite" id="TCONS_00006334.p1"/>
    </source>
</evidence>
<dbReference type="WBParaSite" id="SSTP_0000189600.1">
    <property type="protein sequence ID" value="SSTP_0000189600.1"/>
    <property type="gene ID" value="SSTP_0000189600"/>
</dbReference>
<reference evidence="2" key="1">
    <citation type="submission" date="2015-08" db="UniProtKB">
        <authorList>
            <consortium name="WormBaseParasite"/>
        </authorList>
    </citation>
    <scope>IDENTIFICATION</scope>
</reference>
<sequence>MDRKYSKSPRLTEYKSRHSGWKDDIRKEYFRKIREKRNNKFESFRNIESIQEEATENTGVDVIKNFLIENDIPQNENEFIAMQKELYEEIFLEEYEFFDKFKQQYMEYHITQCEEAMLLNKDNKTFILCPHCYNGNIVLRKVNKFTVVVSCKNCDFDHTFYNEYMCPDEDDVNELFQIATTKHQKTGCYKKAIISSIKGKNIFGKDSFLFIQCPGCQYNNKFNFEFF</sequence>
<dbReference type="STRING" id="6248.A0A0K0DXD1"/>
<protein>
    <submittedName>
        <fullName evidence="3">RPA-interacting protein C-terminal domain-containing protein</fullName>
    </submittedName>
    <submittedName>
        <fullName evidence="2">RPA_interact_C domain-containing protein</fullName>
    </submittedName>
</protein>
<name>A0A0K0DXD1_STRER</name>
<organism evidence="2">
    <name type="scientific">Strongyloides stercoralis</name>
    <name type="common">Threadworm</name>
    <dbReference type="NCBI Taxonomy" id="6248"/>
    <lineage>
        <taxon>Eukaryota</taxon>
        <taxon>Metazoa</taxon>
        <taxon>Ecdysozoa</taxon>
        <taxon>Nematoda</taxon>
        <taxon>Chromadorea</taxon>
        <taxon>Rhabditida</taxon>
        <taxon>Tylenchina</taxon>
        <taxon>Panagrolaimomorpha</taxon>
        <taxon>Strongyloidoidea</taxon>
        <taxon>Strongyloididae</taxon>
        <taxon>Strongyloides</taxon>
    </lineage>
</organism>